<dbReference type="EC" id="3.5.99.2" evidence="1"/>
<dbReference type="EMBL" id="JZWT02000011">
    <property type="protein sequence ID" value="MFB6490613.1"/>
    <property type="molecule type" value="Genomic_DNA"/>
</dbReference>
<comment type="caution">
    <text evidence="1">The sequence shown here is derived from an EMBL/GenBank/DDBJ whole genome shotgun (WGS) entry which is preliminary data.</text>
</comment>
<dbReference type="Proteomes" id="UP000033636">
    <property type="component" value="Unassembled WGS sequence"/>
</dbReference>
<reference evidence="1" key="1">
    <citation type="submission" date="2024-07" db="EMBL/GenBank/DDBJ databases">
        <title>Metagenome and Metagenome-Assembled Genomes of Archaea from a hot spring from the geothermal field of Los Azufres, Mexico.</title>
        <authorList>
            <person name="Marin-Paredes R."/>
            <person name="Martinez-Romero E."/>
            <person name="Servin-Garciduenas L.E."/>
        </authorList>
    </citation>
    <scope>NUCLEOTIDE SEQUENCE</scope>
</reference>
<organism evidence="1 2">
    <name type="scientific">Thermoproteus sp. AZ2</name>
    <dbReference type="NCBI Taxonomy" id="1609232"/>
    <lineage>
        <taxon>Archaea</taxon>
        <taxon>Thermoproteota</taxon>
        <taxon>Thermoprotei</taxon>
        <taxon>Thermoproteales</taxon>
        <taxon>Thermoproteaceae</taxon>
        <taxon>Thermoproteus</taxon>
    </lineage>
</organism>
<evidence type="ECO:0000313" key="2">
    <source>
        <dbReference type="Proteomes" id="UP000033636"/>
    </source>
</evidence>
<proteinExistence type="predicted"/>
<sequence>MSLTNKLRQAAEPIWSAILRHPFVSELYKGVLSMDKFRYYLLQDFNYLVGFVKALAAAAVKAPYLDGMRLAVELAHGELTTELASYEVMLAELGLSLKDAQAARPNPTNVAYMNFLSTTCLLGTYGQCLAALLPCFWTYQEIAETHAAELEGNPVPIYKKWASTYLSPEYKALVRELRATLDGLGEDFEALKGPFLTASAYELMFWDAAYRGETWPA</sequence>
<protein>
    <submittedName>
        <fullName evidence="1">Thiaminase II</fullName>
        <ecNumber evidence="1">3.5.99.2</ecNumber>
    </submittedName>
</protein>
<gene>
    <name evidence="1" type="primary">tenA</name>
    <name evidence="1" type="ORF">TU35_005105</name>
</gene>
<name>A0ACC6V0N1_9CREN</name>
<evidence type="ECO:0000313" key="1">
    <source>
        <dbReference type="EMBL" id="MFB6490613.1"/>
    </source>
</evidence>
<accession>A0ACC6V0N1</accession>
<keyword evidence="1" id="KW-0378">Hydrolase</keyword>